<dbReference type="PANTHER" id="PTHR47186">
    <property type="entry name" value="LEUCINE-RICH REPEAT-CONTAINING PROTEIN 57"/>
    <property type="match status" value="1"/>
</dbReference>
<evidence type="ECO:0000256" key="5">
    <source>
        <dbReference type="SAM" id="MobiDB-lite"/>
    </source>
</evidence>
<evidence type="ECO:0000256" key="1">
    <source>
        <dbReference type="ARBA" id="ARBA00022737"/>
    </source>
</evidence>
<dbReference type="GO" id="GO:0003676">
    <property type="term" value="F:nucleic acid binding"/>
    <property type="evidence" value="ECO:0007669"/>
    <property type="project" value="InterPro"/>
</dbReference>
<reference evidence="7" key="1">
    <citation type="submission" date="2019-11" db="EMBL/GenBank/DDBJ databases">
        <authorList>
            <person name="Liu Y."/>
            <person name="Hou J."/>
            <person name="Li T.-Q."/>
            <person name="Guan C.-H."/>
            <person name="Wu X."/>
            <person name="Wu H.-Z."/>
            <person name="Ling F."/>
            <person name="Zhang R."/>
            <person name="Shi X.-G."/>
            <person name="Ren J.-P."/>
            <person name="Chen E.-F."/>
            <person name="Sun J.-M."/>
        </authorList>
    </citation>
    <scope>NUCLEOTIDE SEQUENCE</scope>
    <source>
        <strain evidence="7">Adult_tree_wgs_1</strain>
        <tissue evidence="7">Leaves</tissue>
    </source>
</reference>
<feature type="compositionally biased region" description="Basic residues" evidence="5">
    <location>
        <begin position="1224"/>
        <end position="1237"/>
    </location>
</feature>
<dbReference type="Proteomes" id="UP000626092">
    <property type="component" value="Unassembled WGS sequence"/>
</dbReference>
<protein>
    <recommendedName>
        <fullName evidence="6">CCHC-type domain-containing protein</fullName>
    </recommendedName>
</protein>
<evidence type="ECO:0000313" key="7">
    <source>
        <dbReference type="EMBL" id="KAF7138570.1"/>
    </source>
</evidence>
<evidence type="ECO:0000256" key="3">
    <source>
        <dbReference type="ARBA" id="ARBA00022821"/>
    </source>
</evidence>
<accession>A0A834GTE8</accession>
<keyword evidence="4" id="KW-0862">Zinc</keyword>
<dbReference type="GO" id="GO:0000166">
    <property type="term" value="F:nucleotide binding"/>
    <property type="evidence" value="ECO:0007669"/>
    <property type="project" value="UniProtKB-KW"/>
</dbReference>
<dbReference type="Pfam" id="PF23559">
    <property type="entry name" value="WHD_DRP"/>
    <property type="match status" value="1"/>
</dbReference>
<keyword evidence="2" id="KW-0547">Nucleotide-binding</keyword>
<dbReference type="PANTHER" id="PTHR47186:SF41">
    <property type="entry name" value="OS12G0131701 PROTEIN"/>
    <property type="match status" value="1"/>
</dbReference>
<keyword evidence="4" id="KW-0863">Zinc-finger</keyword>
<keyword evidence="8" id="KW-1185">Reference proteome</keyword>
<dbReference type="SUPFAM" id="SSF57756">
    <property type="entry name" value="Retrovirus zinc finger-like domains"/>
    <property type="match status" value="1"/>
</dbReference>
<feature type="domain" description="CCHC-type" evidence="6">
    <location>
        <begin position="1246"/>
        <end position="1260"/>
    </location>
</feature>
<dbReference type="OrthoDB" id="37484at2759"/>
<dbReference type="InterPro" id="IPR041118">
    <property type="entry name" value="Rx_N"/>
</dbReference>
<dbReference type="Pfam" id="PF18052">
    <property type="entry name" value="Rx_N"/>
    <property type="match status" value="1"/>
</dbReference>
<dbReference type="Pfam" id="PF25019">
    <property type="entry name" value="LRR_R13L1-DRL21"/>
    <property type="match status" value="1"/>
</dbReference>
<dbReference type="SUPFAM" id="SSF52047">
    <property type="entry name" value="RNI-like"/>
    <property type="match status" value="1"/>
</dbReference>
<dbReference type="InterPro" id="IPR001878">
    <property type="entry name" value="Znf_CCHC"/>
</dbReference>
<dbReference type="GO" id="GO:0008270">
    <property type="term" value="F:zinc ion binding"/>
    <property type="evidence" value="ECO:0007669"/>
    <property type="project" value="UniProtKB-KW"/>
</dbReference>
<dbReference type="SUPFAM" id="SSF52058">
    <property type="entry name" value="L domain-like"/>
    <property type="match status" value="2"/>
</dbReference>
<dbReference type="InterPro" id="IPR032675">
    <property type="entry name" value="LRR_dom_sf"/>
</dbReference>
<sequence>MVVAEIFLGSFVKGLVNVLTSQELLSFARREKIDALLMKWSTMLDQIDAVLADAEEKQTRTDQRGIQQWLEDLEDLAYDLDDMLDKFSTEALRQQVLKKESRASTSKVRALIPTCCTRFDPSTLVSDFRMRSKMDEMTKRLKDLFDRRTGLHLQIVDTGHSSRSPQIPPTSSLMHETRLYGRDADQKEKELVFWWMAEGLIQKPTGHKQMEDLGCEYFRELLSRSLIQPSSSGEFSLFVMHDLINDLAQFVARRTYFRPVEMLQNNEDDKNITKARHSSYIRGYRDGIKRFEAFRKAKNLRSFLAFRLGDRGTNTSRLSFLTSNVPLHLLPGLKRLRLLSLSGYLICELSGSIGDLKHMRFLDLSCARISTLPESISTLYNLQTLILRDCKNLSKLPANTSNLINLRHLDLTGADSLQEMPPKIGELTCLQTLSNFIISQDEGSTINELENLIHLRGTLCISGLENVADALKDASRANLKDKQGLDVLLMKWSNISNNYRNGSVESNVLDMLRPHTNLKEFTIIGYHGLAFPTWMGNSLFCNMVSLKFKNCKNCISLPPLGQFPSLENLHIQGMKAIKNIGLEFYGLGCSNPFPALQILTLEDMPELQDWSHFGVEERVQAFIRLAKLSIKRCPKLLGKLPENLPCLKKLEIEECPMLVFAWAPSPTELNQVRNMLHFEALISLSLTHVSIPDSCNPKVSNKAMLENARYSHLSSLISVTVENIQGLRCLPGWFLHGLMGLQELSIHGCQELTSLWKNEVRWRHRLPALRGLEIRKCPQLISFCEEDENEENEEGLQQHEELYHLMMLEHLEIISCEKLENLPWGLHNLKYLQDLIIFDCPCLISFPKEGLPTTLTTLRITDCVGLQSVPELTMLNSLEMLGVSGCPSLTYLSCSKTGLPPTLKSMWLNNCGNLESILVEEGMKINCPSLEYVSIHSCESLKSLPDLIQNNYNGGCLRNLSQLSIHDCDNLECIPEGWFTAINLRELWIYRCKKLKGPPYRVYNNLASLQKLFVDNCASATELVSCILNNAQFTNLTRLQIVNVNMGNKPRSEWGLHRLSSLTALQLGGYGGASFPPEEKDGMMQWLPPSLTTLHIYKFPNLEKLYCKDFQNLPSLGELEIWSCPKLTTITKLGQLVSLSELSISNCPNVEWFSAEDQAFRLPPRLPPSLLYLSIYKCPILKERCDKKTGQYWPLISHIPQVEIDWRLQDTMPQARGGQNQNKSRSKSRGKKSRGKSQVRGIKGECWNCGQAGHMSSVCKAPKKNNDNAVGVLHRIAKVPRGWSRERIARHPSTLVWRIFQKAVGMSWELTGRQRQSRGQRQSREQSLGQFQRQGLAHRLPR</sequence>
<feature type="compositionally biased region" description="Low complexity" evidence="5">
    <location>
        <begin position="1313"/>
        <end position="1330"/>
    </location>
</feature>
<gene>
    <name evidence="7" type="ORF">RHSIM_Rhsim07G0065600</name>
</gene>
<feature type="region of interest" description="Disordered" evidence="5">
    <location>
        <begin position="1311"/>
        <end position="1342"/>
    </location>
</feature>
<dbReference type="Gene3D" id="1.20.5.4130">
    <property type="match status" value="1"/>
</dbReference>
<dbReference type="Gene3D" id="3.80.10.10">
    <property type="entry name" value="Ribonuclease Inhibitor"/>
    <property type="match status" value="6"/>
</dbReference>
<keyword evidence="3" id="KW-0611">Plant defense</keyword>
<evidence type="ECO:0000256" key="2">
    <source>
        <dbReference type="ARBA" id="ARBA00022741"/>
    </source>
</evidence>
<dbReference type="InterPro" id="IPR036875">
    <property type="entry name" value="Znf_CCHC_sf"/>
</dbReference>
<dbReference type="PROSITE" id="PS50158">
    <property type="entry name" value="ZF_CCHC"/>
    <property type="match status" value="1"/>
</dbReference>
<evidence type="ECO:0000259" key="6">
    <source>
        <dbReference type="PROSITE" id="PS50158"/>
    </source>
</evidence>
<keyword evidence="4" id="KW-0479">Metal-binding</keyword>
<dbReference type="SMART" id="SM00343">
    <property type="entry name" value="ZnF_C2HC"/>
    <property type="match status" value="1"/>
</dbReference>
<dbReference type="GO" id="GO:0006952">
    <property type="term" value="P:defense response"/>
    <property type="evidence" value="ECO:0007669"/>
    <property type="project" value="UniProtKB-KW"/>
</dbReference>
<feature type="region of interest" description="Disordered" evidence="5">
    <location>
        <begin position="1213"/>
        <end position="1239"/>
    </location>
</feature>
<name>A0A834GTE8_RHOSS</name>
<dbReference type="InterPro" id="IPR056789">
    <property type="entry name" value="LRR_R13L1-DRL21"/>
</dbReference>
<dbReference type="InterPro" id="IPR058922">
    <property type="entry name" value="WHD_DRP"/>
</dbReference>
<comment type="caution">
    <text evidence="7">The sequence shown here is derived from an EMBL/GenBank/DDBJ whole genome shotgun (WGS) entry which is preliminary data.</text>
</comment>
<evidence type="ECO:0000256" key="4">
    <source>
        <dbReference type="PROSITE-ProRule" id="PRU00047"/>
    </source>
</evidence>
<evidence type="ECO:0000313" key="8">
    <source>
        <dbReference type="Proteomes" id="UP000626092"/>
    </source>
</evidence>
<dbReference type="EMBL" id="WJXA01000007">
    <property type="protein sequence ID" value="KAF7138570.1"/>
    <property type="molecule type" value="Genomic_DNA"/>
</dbReference>
<proteinExistence type="predicted"/>
<organism evidence="7 8">
    <name type="scientific">Rhododendron simsii</name>
    <name type="common">Sims's rhododendron</name>
    <dbReference type="NCBI Taxonomy" id="118357"/>
    <lineage>
        <taxon>Eukaryota</taxon>
        <taxon>Viridiplantae</taxon>
        <taxon>Streptophyta</taxon>
        <taxon>Embryophyta</taxon>
        <taxon>Tracheophyta</taxon>
        <taxon>Spermatophyta</taxon>
        <taxon>Magnoliopsida</taxon>
        <taxon>eudicotyledons</taxon>
        <taxon>Gunneridae</taxon>
        <taxon>Pentapetalae</taxon>
        <taxon>asterids</taxon>
        <taxon>Ericales</taxon>
        <taxon>Ericaceae</taxon>
        <taxon>Ericoideae</taxon>
        <taxon>Rhodoreae</taxon>
        <taxon>Rhododendron</taxon>
    </lineage>
</organism>
<keyword evidence="1" id="KW-0677">Repeat</keyword>